<feature type="domain" description="SsuA/THI5-like" evidence="2">
    <location>
        <begin position="47"/>
        <end position="255"/>
    </location>
</feature>
<dbReference type="SUPFAM" id="SSF53850">
    <property type="entry name" value="Periplasmic binding protein-like II"/>
    <property type="match status" value="1"/>
</dbReference>
<protein>
    <submittedName>
        <fullName evidence="3">Taurine transporter substrate binding subunit</fullName>
    </submittedName>
</protein>
<dbReference type="InterPro" id="IPR015168">
    <property type="entry name" value="SsuA/THI5"/>
</dbReference>
<reference evidence="3 4" key="1">
    <citation type="submission" date="2015-09" db="EMBL/GenBank/DDBJ databases">
        <title>A metagenomics-based metabolic model of nitrate-dependent anaerobic oxidation of methane by Methanoperedens-like archaea.</title>
        <authorList>
            <person name="Arshad A."/>
            <person name="Speth D.R."/>
            <person name="De Graaf R.M."/>
            <person name="Op Den Camp H.J."/>
            <person name="Jetten M.S."/>
            <person name="Welte C.U."/>
        </authorList>
    </citation>
    <scope>NUCLEOTIDE SEQUENCE [LARGE SCALE GENOMIC DNA]</scope>
</reference>
<dbReference type="Gene3D" id="3.40.190.10">
    <property type="entry name" value="Periplasmic binding protein-like II"/>
    <property type="match status" value="2"/>
</dbReference>
<dbReference type="EMBL" id="LKCM01000341">
    <property type="protein sequence ID" value="KPQ41506.1"/>
    <property type="molecule type" value="Genomic_DNA"/>
</dbReference>
<name>A0A0N8KQ94_9EURY</name>
<sequence length="332" mass="37614">MKNAIVMAVVVAIALAGFGVWYFVNFPATYSGTSEPITIGNLPSEYAALIYIAEDQGYFSRNSLNVTIKDYDTGMAAVNGMENGEVDISVTSEYPVIVEALKKENISVIGSIDKYQTIYLVGRKDRGIENISDLKGKKIGFRWRGQSEFYLGRFFDLHGMNLQNVTIVNMLNSQSPDALVNGSVDAATVRLVDVNQVEERLGNNMVIWPIQENQASYVIMTSRNDWISSHQEQIDKLLKSLDQAEEYIIEHPDEAKATIQIRMNYTDAYMATTWLNNQFSLTLDRSLMIAMNDEGRWIINNNLTSEKTLPYFRDYIYTKSMEEVKPEAVNIR</sequence>
<gene>
    <name evidence="3" type="ORF">MPEBLZ_03945</name>
</gene>
<organism evidence="3 4">
    <name type="scientific">Candidatus Methanoperedens nitratireducens</name>
    <dbReference type="NCBI Taxonomy" id="1392998"/>
    <lineage>
        <taxon>Archaea</taxon>
        <taxon>Methanobacteriati</taxon>
        <taxon>Methanobacteriota</taxon>
        <taxon>Stenosarchaea group</taxon>
        <taxon>Methanomicrobia</taxon>
        <taxon>Methanosarcinales</taxon>
        <taxon>ANME-2 cluster</taxon>
        <taxon>Candidatus Methanoperedentaceae</taxon>
        <taxon>Candidatus Methanoperedens</taxon>
    </lineage>
</organism>
<feature type="transmembrane region" description="Helical" evidence="1">
    <location>
        <begin position="5"/>
        <end position="24"/>
    </location>
</feature>
<dbReference type="AlphaFoldDB" id="A0A0N8KQ94"/>
<evidence type="ECO:0000313" key="3">
    <source>
        <dbReference type="EMBL" id="KPQ41506.1"/>
    </source>
</evidence>
<accession>A0A0N8KQ94</accession>
<keyword evidence="1" id="KW-1133">Transmembrane helix</keyword>
<evidence type="ECO:0000256" key="1">
    <source>
        <dbReference type="SAM" id="Phobius"/>
    </source>
</evidence>
<dbReference type="Pfam" id="PF09084">
    <property type="entry name" value="NMT1"/>
    <property type="match status" value="1"/>
</dbReference>
<proteinExistence type="predicted"/>
<dbReference type="Proteomes" id="UP000050360">
    <property type="component" value="Unassembled WGS sequence"/>
</dbReference>
<evidence type="ECO:0000313" key="4">
    <source>
        <dbReference type="Proteomes" id="UP000050360"/>
    </source>
</evidence>
<evidence type="ECO:0000259" key="2">
    <source>
        <dbReference type="Pfam" id="PF09084"/>
    </source>
</evidence>
<keyword evidence="1" id="KW-0472">Membrane</keyword>
<comment type="caution">
    <text evidence="3">The sequence shown here is derived from an EMBL/GenBank/DDBJ whole genome shotgun (WGS) entry which is preliminary data.</text>
</comment>
<dbReference type="PANTHER" id="PTHR30024">
    <property type="entry name" value="ALIPHATIC SULFONATES-BINDING PROTEIN-RELATED"/>
    <property type="match status" value="1"/>
</dbReference>
<keyword evidence="1" id="KW-0812">Transmembrane</keyword>